<name>A0ABZ1ZSR4_STRAQ</name>
<proteinExistence type="predicted"/>
<gene>
    <name evidence="2" type="ORF">OG367_38710</name>
</gene>
<organism evidence="2 3">
    <name type="scientific">Streptomyces anulatus</name>
    <name type="common">Streptomyces chrysomallus</name>
    <dbReference type="NCBI Taxonomy" id="1892"/>
    <lineage>
        <taxon>Bacteria</taxon>
        <taxon>Bacillati</taxon>
        <taxon>Actinomycetota</taxon>
        <taxon>Actinomycetes</taxon>
        <taxon>Kitasatosporales</taxon>
        <taxon>Streptomycetaceae</taxon>
        <taxon>Streptomyces</taxon>
    </lineage>
</organism>
<dbReference type="SUPFAM" id="SSF48498">
    <property type="entry name" value="Tetracyclin repressor-like, C-terminal domain"/>
    <property type="match status" value="1"/>
</dbReference>
<dbReference type="InterPro" id="IPR039538">
    <property type="entry name" value="BetI_C"/>
</dbReference>
<dbReference type="Gene3D" id="1.10.357.10">
    <property type="entry name" value="Tetracycline Repressor, domain 2"/>
    <property type="match status" value="1"/>
</dbReference>
<dbReference type="EMBL" id="CP109491">
    <property type="protein sequence ID" value="WUX41796.1"/>
    <property type="molecule type" value="Genomic_DNA"/>
</dbReference>
<dbReference type="RefSeq" id="WP_329359822.1">
    <property type="nucleotide sequence ID" value="NZ_CP109490.1"/>
</dbReference>
<evidence type="ECO:0000259" key="1">
    <source>
        <dbReference type="Pfam" id="PF13977"/>
    </source>
</evidence>
<protein>
    <submittedName>
        <fullName evidence="2">TetR family transcriptional regulator C-terminal domain-containing protein</fullName>
    </submittedName>
</protein>
<dbReference type="Proteomes" id="UP001431926">
    <property type="component" value="Chromosome"/>
</dbReference>
<accession>A0ABZ1ZSR4</accession>
<reference evidence="2" key="1">
    <citation type="submission" date="2022-10" db="EMBL/GenBank/DDBJ databases">
        <title>The complete genomes of actinobacterial strains from the NBC collection.</title>
        <authorList>
            <person name="Joergensen T.S."/>
            <person name="Alvarez Arevalo M."/>
            <person name="Sterndorff E.B."/>
            <person name="Faurdal D."/>
            <person name="Vuksanovic O."/>
            <person name="Mourched A.-S."/>
            <person name="Charusanti P."/>
            <person name="Shaw S."/>
            <person name="Blin K."/>
            <person name="Weber T."/>
        </authorList>
    </citation>
    <scope>NUCLEOTIDE SEQUENCE</scope>
    <source>
        <strain evidence="2">NBC_01436</strain>
    </source>
</reference>
<dbReference type="InterPro" id="IPR036271">
    <property type="entry name" value="Tet_transcr_reg_TetR-rel_C_sf"/>
</dbReference>
<evidence type="ECO:0000313" key="2">
    <source>
        <dbReference type="EMBL" id="WUX41796.1"/>
    </source>
</evidence>
<feature type="domain" description="BetI-type transcriptional repressor C-terminal" evidence="1">
    <location>
        <begin position="2"/>
        <end position="74"/>
    </location>
</feature>
<sequence length="106" mass="11670">MLRLTLVETLPLHADARATSRMSAAYVLEALHDEAAHEQARRSLTQGRALVEQLVRQAIADGHIDSGRDPATETGEQEKVLKLSWVIVGPSPRARGAGRGDRRRPR</sequence>
<keyword evidence="3" id="KW-1185">Reference proteome</keyword>
<dbReference type="Pfam" id="PF13977">
    <property type="entry name" value="TetR_C_6"/>
    <property type="match status" value="1"/>
</dbReference>
<evidence type="ECO:0000313" key="3">
    <source>
        <dbReference type="Proteomes" id="UP001431926"/>
    </source>
</evidence>